<feature type="domain" description="DUF2293" evidence="2">
    <location>
        <begin position="92"/>
        <end position="176"/>
    </location>
</feature>
<reference evidence="3" key="2">
    <citation type="submission" date="2023-06" db="EMBL/GenBank/DDBJ databases">
        <authorList>
            <consortium name="Lawrence Berkeley National Laboratory"/>
            <person name="Mondo S.J."/>
            <person name="Hensen N."/>
            <person name="Bonometti L."/>
            <person name="Westerberg I."/>
            <person name="Brannstrom I.O."/>
            <person name="Guillou S."/>
            <person name="Cros-Aarteil S."/>
            <person name="Calhoun S."/>
            <person name="Haridas S."/>
            <person name="Kuo A."/>
            <person name="Pangilinan J."/>
            <person name="Riley R."/>
            <person name="Labutti K."/>
            <person name="Andreopoulos B."/>
            <person name="Lipzen A."/>
            <person name="Chen C."/>
            <person name="Yanf M."/>
            <person name="Daum C."/>
            <person name="Ng V."/>
            <person name="Clum A."/>
            <person name="Steindorff A."/>
            <person name="Ohm R."/>
            <person name="Martin F."/>
            <person name="Silar P."/>
            <person name="Natvig D."/>
            <person name="Lalanne C."/>
            <person name="Gautier V."/>
            <person name="Ament-Velasquez S.L."/>
            <person name="Kruys A."/>
            <person name="Hutchinson M.I."/>
            <person name="Powell A.J."/>
            <person name="Barry K."/>
            <person name="Miller A.N."/>
            <person name="Grigoriev I.V."/>
            <person name="Debuchy R."/>
            <person name="Gladieux P."/>
            <person name="Thoren M.H."/>
            <person name="Johannesson H."/>
        </authorList>
    </citation>
    <scope>NUCLEOTIDE SEQUENCE</scope>
    <source>
        <strain evidence="3">PSN324</strain>
    </source>
</reference>
<reference evidence="3" key="1">
    <citation type="journal article" date="2023" name="Mol. Phylogenet. Evol.">
        <title>Genome-scale phylogeny and comparative genomics of the fungal order Sordariales.</title>
        <authorList>
            <person name="Hensen N."/>
            <person name="Bonometti L."/>
            <person name="Westerberg I."/>
            <person name="Brannstrom I.O."/>
            <person name="Guillou S."/>
            <person name="Cros-Aarteil S."/>
            <person name="Calhoun S."/>
            <person name="Haridas S."/>
            <person name="Kuo A."/>
            <person name="Mondo S."/>
            <person name="Pangilinan J."/>
            <person name="Riley R."/>
            <person name="LaButti K."/>
            <person name="Andreopoulos B."/>
            <person name="Lipzen A."/>
            <person name="Chen C."/>
            <person name="Yan M."/>
            <person name="Daum C."/>
            <person name="Ng V."/>
            <person name="Clum A."/>
            <person name="Steindorff A."/>
            <person name="Ohm R.A."/>
            <person name="Martin F."/>
            <person name="Silar P."/>
            <person name="Natvig D.O."/>
            <person name="Lalanne C."/>
            <person name="Gautier V."/>
            <person name="Ament-Velasquez S.L."/>
            <person name="Kruys A."/>
            <person name="Hutchinson M.I."/>
            <person name="Powell A.J."/>
            <person name="Barry K."/>
            <person name="Miller A.N."/>
            <person name="Grigoriev I.V."/>
            <person name="Debuchy R."/>
            <person name="Gladieux P."/>
            <person name="Hiltunen Thoren M."/>
            <person name="Johannesson H."/>
        </authorList>
    </citation>
    <scope>NUCLEOTIDE SEQUENCE</scope>
    <source>
        <strain evidence="3">PSN324</strain>
    </source>
</reference>
<dbReference type="InterPro" id="IPR018744">
    <property type="entry name" value="DUF2293"/>
</dbReference>
<sequence length="279" mass="31137">MEHEVRRSAPMPDGYTFVPKGDVYITKNCRKQTNEANKPLFVVLDKKGKPLGLRCPTYIHEAVLRQHHETAPKRAAAVQKRDTAIQEQFKEALLKLYPKIPHNIVRGLVEHALKKHSGRVGRTETISIERKVLLAVLAHIRHSNTEYDKLLKGGMSKEEARKKIRPKIIEVAKQWGGQCSVPKSKAKVAKHLKRTPKSKQAGRAQANNTKTAAPTLPGREARAVQKMAQTPNPPRLIPMRTKKSETTAALDDFVVDSNDEDVIVDNDSESSSTDGERGS</sequence>
<dbReference type="PANTHER" id="PTHR38113:SF2">
    <property type="entry name" value="DUF2293 DOMAIN-CONTAINING PROTEIN"/>
    <property type="match status" value="1"/>
</dbReference>
<name>A0AAV9HY49_9PEZI</name>
<accession>A0AAV9HY49</accession>
<feature type="region of interest" description="Disordered" evidence="1">
    <location>
        <begin position="190"/>
        <end position="279"/>
    </location>
</feature>
<dbReference type="PANTHER" id="PTHR38113">
    <property type="match status" value="1"/>
</dbReference>
<evidence type="ECO:0000313" key="4">
    <source>
        <dbReference type="Proteomes" id="UP001321749"/>
    </source>
</evidence>
<evidence type="ECO:0000256" key="1">
    <source>
        <dbReference type="SAM" id="MobiDB-lite"/>
    </source>
</evidence>
<dbReference type="Pfam" id="PF10056">
    <property type="entry name" value="DUF2293"/>
    <property type="match status" value="1"/>
</dbReference>
<dbReference type="EMBL" id="MU864937">
    <property type="protein sequence ID" value="KAK4465693.1"/>
    <property type="molecule type" value="Genomic_DNA"/>
</dbReference>
<keyword evidence="4" id="KW-1185">Reference proteome</keyword>
<evidence type="ECO:0000313" key="3">
    <source>
        <dbReference type="EMBL" id="KAK4465693.1"/>
    </source>
</evidence>
<organism evidence="3 4">
    <name type="scientific">Cladorrhinum samala</name>
    <dbReference type="NCBI Taxonomy" id="585594"/>
    <lineage>
        <taxon>Eukaryota</taxon>
        <taxon>Fungi</taxon>
        <taxon>Dikarya</taxon>
        <taxon>Ascomycota</taxon>
        <taxon>Pezizomycotina</taxon>
        <taxon>Sordariomycetes</taxon>
        <taxon>Sordariomycetidae</taxon>
        <taxon>Sordariales</taxon>
        <taxon>Podosporaceae</taxon>
        <taxon>Cladorrhinum</taxon>
    </lineage>
</organism>
<proteinExistence type="predicted"/>
<dbReference type="AlphaFoldDB" id="A0AAV9HY49"/>
<feature type="compositionally biased region" description="Acidic residues" evidence="1">
    <location>
        <begin position="253"/>
        <end position="268"/>
    </location>
</feature>
<dbReference type="Proteomes" id="UP001321749">
    <property type="component" value="Unassembled WGS sequence"/>
</dbReference>
<protein>
    <recommendedName>
        <fullName evidence="2">DUF2293 domain-containing protein</fullName>
    </recommendedName>
</protein>
<comment type="caution">
    <text evidence="3">The sequence shown here is derived from an EMBL/GenBank/DDBJ whole genome shotgun (WGS) entry which is preliminary data.</text>
</comment>
<evidence type="ECO:0000259" key="2">
    <source>
        <dbReference type="Pfam" id="PF10056"/>
    </source>
</evidence>
<gene>
    <name evidence="3" type="ORF">QBC42DRAFT_336096</name>
</gene>